<gene>
    <name evidence="3" type="ORF">WR25_20381</name>
</gene>
<feature type="compositionally biased region" description="Low complexity" evidence="1">
    <location>
        <begin position="22"/>
        <end position="42"/>
    </location>
</feature>
<reference evidence="3 4" key="1">
    <citation type="journal article" date="2017" name="Curr. Biol.">
        <title>Genome architecture and evolution of a unichromosomal asexual nematode.</title>
        <authorList>
            <person name="Fradin H."/>
            <person name="Zegar C."/>
            <person name="Gutwein M."/>
            <person name="Lucas J."/>
            <person name="Kovtun M."/>
            <person name="Corcoran D."/>
            <person name="Baugh L.R."/>
            <person name="Kiontke K."/>
            <person name="Gunsalus K."/>
            <person name="Fitch D.H."/>
            <person name="Piano F."/>
        </authorList>
    </citation>
    <scope>NUCLEOTIDE SEQUENCE [LARGE SCALE GENOMIC DNA]</scope>
    <source>
        <strain evidence="3">PF1309</strain>
    </source>
</reference>
<evidence type="ECO:0000256" key="1">
    <source>
        <dbReference type="SAM" id="MobiDB-lite"/>
    </source>
</evidence>
<accession>A0A2A2J6J4</accession>
<keyword evidence="4" id="KW-1185">Reference proteome</keyword>
<dbReference type="Proteomes" id="UP000218231">
    <property type="component" value="Unassembled WGS sequence"/>
</dbReference>
<name>A0A2A2J6J4_9BILA</name>
<feature type="chain" id="PRO_5012945944" evidence="2">
    <location>
        <begin position="20"/>
        <end position="529"/>
    </location>
</feature>
<organism evidence="3 4">
    <name type="scientific">Diploscapter pachys</name>
    <dbReference type="NCBI Taxonomy" id="2018661"/>
    <lineage>
        <taxon>Eukaryota</taxon>
        <taxon>Metazoa</taxon>
        <taxon>Ecdysozoa</taxon>
        <taxon>Nematoda</taxon>
        <taxon>Chromadorea</taxon>
        <taxon>Rhabditida</taxon>
        <taxon>Rhabditina</taxon>
        <taxon>Rhabditomorpha</taxon>
        <taxon>Rhabditoidea</taxon>
        <taxon>Rhabditidae</taxon>
        <taxon>Diploscapter</taxon>
    </lineage>
</organism>
<protein>
    <submittedName>
        <fullName evidence="3">Uncharacterized protein</fullName>
    </submittedName>
</protein>
<feature type="signal peptide" evidence="2">
    <location>
        <begin position="1"/>
        <end position="19"/>
    </location>
</feature>
<feature type="compositionally biased region" description="Low complexity" evidence="1">
    <location>
        <begin position="236"/>
        <end position="260"/>
    </location>
</feature>
<evidence type="ECO:0000313" key="3">
    <source>
        <dbReference type="EMBL" id="PAV57307.1"/>
    </source>
</evidence>
<feature type="compositionally biased region" description="Polar residues" evidence="1">
    <location>
        <begin position="146"/>
        <end position="171"/>
    </location>
</feature>
<comment type="caution">
    <text evidence="3">The sequence shown here is derived from an EMBL/GenBank/DDBJ whole genome shotgun (WGS) entry which is preliminary data.</text>
</comment>
<evidence type="ECO:0000313" key="4">
    <source>
        <dbReference type="Proteomes" id="UP000218231"/>
    </source>
</evidence>
<dbReference type="STRING" id="2018661.A0A2A2J6J4"/>
<feature type="compositionally biased region" description="Basic and acidic residues" evidence="1">
    <location>
        <begin position="264"/>
        <end position="298"/>
    </location>
</feature>
<sequence>MSFQISFIILLTIFQSVLSETTNDTTKNETTTTTESLAGTNSNKEENVHPKNYAETEEKLLEKNADTRRVNLTLMKKSWETIKWRGCDTFGLGIQVVSVEDAQVGVKTLDRILPEVRQVFKVMNRLIFFLIGLLFVSYSHASPISGNSITNEENSKTSSSPEVKSATSEPADTTKTPETTEKPKGVPVTQESSTTTASSTPKDAKKVKETPQPSTTLAETSTTKAPEIAKDKSIKATEASTTPEASSTSSAVPSSTQDSSNTTKAKEPKDSKKINEKQTVEKDATTTTSKPKEPEITKTKLISTTKKDNSSEESEEDKIDDQYKPLLDEIKKSSLTKNETDDMTKCTPNFIMAMVKYVSYVESVSKKIALEELRKHFYLKPQTMNYTHGIVKEEFEEGADKEKFNSTMLEEFEKVVSRWSSNPFAILNFYVPEDIIAMESKKMFETEDIYKQPVTKDSIKKIFKESLKKIMERIKKATMAAIAEGMKEAVKDGRLRPPSIGDVFGTMFTLPFTLLGSGLMMMGPGAMGL</sequence>
<feature type="region of interest" description="Disordered" evidence="1">
    <location>
        <begin position="146"/>
        <end position="322"/>
    </location>
</feature>
<dbReference type="AlphaFoldDB" id="A0A2A2J6J4"/>
<feature type="region of interest" description="Disordered" evidence="1">
    <location>
        <begin position="22"/>
        <end position="47"/>
    </location>
</feature>
<keyword evidence="2" id="KW-0732">Signal</keyword>
<proteinExistence type="predicted"/>
<evidence type="ECO:0000256" key="2">
    <source>
        <dbReference type="SAM" id="SignalP"/>
    </source>
</evidence>
<feature type="compositionally biased region" description="Polar residues" evidence="1">
    <location>
        <begin position="211"/>
        <end position="224"/>
    </location>
</feature>
<dbReference type="EMBL" id="LIAE01010644">
    <property type="protein sequence ID" value="PAV57307.1"/>
    <property type="molecule type" value="Genomic_DNA"/>
</dbReference>